<proteinExistence type="predicted"/>
<evidence type="ECO:0000256" key="4">
    <source>
        <dbReference type="ARBA" id="ARBA00022737"/>
    </source>
</evidence>
<evidence type="ECO:0000256" key="5">
    <source>
        <dbReference type="ARBA" id="ARBA00023242"/>
    </source>
</evidence>
<feature type="repeat" description="WD" evidence="6">
    <location>
        <begin position="38"/>
        <end position="80"/>
    </location>
</feature>
<keyword evidence="2 6" id="KW-0853">WD repeat</keyword>
<evidence type="ECO:0000313" key="8">
    <source>
        <dbReference type="Proteomes" id="UP000694923"/>
    </source>
</evidence>
<dbReference type="SUPFAM" id="SSF50978">
    <property type="entry name" value="WD40 repeat-like"/>
    <property type="match status" value="1"/>
</dbReference>
<keyword evidence="4" id="KW-0677">Repeat</keyword>
<feature type="compositionally biased region" description="Basic residues" evidence="7">
    <location>
        <begin position="253"/>
        <end position="263"/>
    </location>
</feature>
<dbReference type="Pfam" id="PF00400">
    <property type="entry name" value="WD40"/>
    <property type="match status" value="2"/>
</dbReference>
<dbReference type="Gene3D" id="2.130.10.10">
    <property type="entry name" value="YVTN repeat-like/Quinoprotein amine dehydrogenase"/>
    <property type="match status" value="1"/>
</dbReference>
<sequence length="263" mass="30255">MLLDVAVSPDDRFVLTADRDEKIRVSWAAAPHSIESFCLGHTEFVSRIFVVPSHPELLLSSSGDCTLRLWEYRSGRQLHCCHLDSLPEPAEPHGHKRLAASRIAFWHQESYVALLCDCIPVVYIFQLDALRQQLVFRQQLSFQHRVWDVAFEETQGLWVLQDCQEAPLVLYRPEGSQWQSVPESAVLEDISNCLRGNWAMMEGSAGTDGNFSNLYKATFDNMASYLKKKEERVQHQLERKRRWKSPPPGPNRPAKRTRPKETP</sequence>
<comment type="subcellular location">
    <subcellularLocation>
        <location evidence="1">Nucleus</location>
    </subcellularLocation>
</comment>
<dbReference type="InterPro" id="IPR028884">
    <property type="entry name" value="Trm82"/>
</dbReference>
<dbReference type="PANTHER" id="PTHR16288">
    <property type="entry name" value="WD40 REPEAT PROTEIN 4"/>
    <property type="match status" value="1"/>
</dbReference>
<dbReference type="SMART" id="SM00320">
    <property type="entry name" value="WD40"/>
    <property type="match status" value="1"/>
</dbReference>
<evidence type="ECO:0000256" key="3">
    <source>
        <dbReference type="ARBA" id="ARBA00022694"/>
    </source>
</evidence>
<gene>
    <name evidence="9" type="primary">WDR4</name>
</gene>
<name>A0ABM0SJ39_GALVR</name>
<protein>
    <submittedName>
        <fullName evidence="9">tRNA (Guanine-N(7)-)-methyltransferase non-catalytic subunit WDR4</fullName>
    </submittedName>
</protein>
<dbReference type="InterPro" id="IPR036322">
    <property type="entry name" value="WD40_repeat_dom_sf"/>
</dbReference>
<evidence type="ECO:0000256" key="6">
    <source>
        <dbReference type="PROSITE-ProRule" id="PRU00221"/>
    </source>
</evidence>
<organism evidence="8 9">
    <name type="scientific">Galeopterus variegatus</name>
    <name type="common">Malayan flying lemur</name>
    <name type="synonym">Cynocephalus variegatus</name>
    <dbReference type="NCBI Taxonomy" id="482537"/>
    <lineage>
        <taxon>Eukaryota</taxon>
        <taxon>Metazoa</taxon>
        <taxon>Chordata</taxon>
        <taxon>Craniata</taxon>
        <taxon>Vertebrata</taxon>
        <taxon>Euteleostomi</taxon>
        <taxon>Mammalia</taxon>
        <taxon>Eutheria</taxon>
        <taxon>Euarchontoglires</taxon>
        <taxon>Dermoptera</taxon>
        <taxon>Cynocephalidae</taxon>
        <taxon>Galeopterus</taxon>
    </lineage>
</organism>
<keyword evidence="5" id="KW-0539">Nucleus</keyword>
<dbReference type="PROSITE" id="PS50082">
    <property type="entry name" value="WD_REPEATS_2"/>
    <property type="match status" value="1"/>
</dbReference>
<dbReference type="PANTHER" id="PTHR16288:SF0">
    <property type="entry name" value="TRNA (GUANINE-N(7)-)-METHYLTRANSFERASE NON-CATALYTIC SUBUNIT WDR4"/>
    <property type="match status" value="1"/>
</dbReference>
<keyword evidence="8" id="KW-1185">Reference proteome</keyword>
<feature type="region of interest" description="Disordered" evidence="7">
    <location>
        <begin position="230"/>
        <end position="263"/>
    </location>
</feature>
<evidence type="ECO:0000256" key="2">
    <source>
        <dbReference type="ARBA" id="ARBA00022574"/>
    </source>
</evidence>
<dbReference type="Proteomes" id="UP000694923">
    <property type="component" value="Unplaced"/>
</dbReference>
<dbReference type="InterPro" id="IPR001680">
    <property type="entry name" value="WD40_rpt"/>
</dbReference>
<evidence type="ECO:0000256" key="1">
    <source>
        <dbReference type="ARBA" id="ARBA00004123"/>
    </source>
</evidence>
<evidence type="ECO:0000256" key="7">
    <source>
        <dbReference type="SAM" id="MobiDB-lite"/>
    </source>
</evidence>
<accession>A0ABM0SJ39</accession>
<reference evidence="9" key="1">
    <citation type="submission" date="2025-08" db="UniProtKB">
        <authorList>
            <consortium name="RefSeq"/>
        </authorList>
    </citation>
    <scope>IDENTIFICATION</scope>
</reference>
<dbReference type="GeneID" id="103610503"/>
<dbReference type="InterPro" id="IPR015943">
    <property type="entry name" value="WD40/YVTN_repeat-like_dom_sf"/>
</dbReference>
<dbReference type="RefSeq" id="XP_008592880.1">
    <property type="nucleotide sequence ID" value="XM_008594658.1"/>
</dbReference>
<keyword evidence="3" id="KW-0819">tRNA processing</keyword>
<evidence type="ECO:0000313" key="9">
    <source>
        <dbReference type="RefSeq" id="XP_008592880.1"/>
    </source>
</evidence>